<evidence type="ECO:0000256" key="1">
    <source>
        <dbReference type="SAM" id="Phobius"/>
    </source>
</evidence>
<feature type="transmembrane region" description="Helical" evidence="1">
    <location>
        <begin position="6"/>
        <end position="26"/>
    </location>
</feature>
<gene>
    <name evidence="2" type="ORF">SAMN05445850_8009</name>
</gene>
<reference evidence="3" key="1">
    <citation type="submission" date="2016-10" db="EMBL/GenBank/DDBJ databases">
        <authorList>
            <person name="Varghese N."/>
            <person name="Submissions S."/>
        </authorList>
    </citation>
    <scope>NUCLEOTIDE SEQUENCE [LARGE SCALE GENOMIC DNA]</scope>
    <source>
        <strain evidence="3">DUS833</strain>
    </source>
</reference>
<evidence type="ECO:0000313" key="3">
    <source>
        <dbReference type="Proteomes" id="UP000199365"/>
    </source>
</evidence>
<organism evidence="2 3">
    <name type="scientific">Paraburkholderia tuberum</name>
    <dbReference type="NCBI Taxonomy" id="157910"/>
    <lineage>
        <taxon>Bacteria</taxon>
        <taxon>Pseudomonadati</taxon>
        <taxon>Pseudomonadota</taxon>
        <taxon>Betaproteobacteria</taxon>
        <taxon>Burkholderiales</taxon>
        <taxon>Burkholderiaceae</taxon>
        <taxon>Paraburkholderia</taxon>
    </lineage>
</organism>
<dbReference type="AlphaFoldDB" id="A0A1H1KJC0"/>
<keyword evidence="1" id="KW-0472">Membrane</keyword>
<sequence>MNHDILRAIILMVPVVMLIVVVYTGWHRRQ</sequence>
<protein>
    <submittedName>
        <fullName evidence="2">Uncharacterized protein</fullName>
    </submittedName>
</protein>
<accession>A0A1H1KJC0</accession>
<dbReference type="Proteomes" id="UP000199365">
    <property type="component" value="Unassembled WGS sequence"/>
</dbReference>
<keyword evidence="1" id="KW-0812">Transmembrane</keyword>
<proteinExistence type="predicted"/>
<dbReference type="EMBL" id="FNKX01000004">
    <property type="protein sequence ID" value="SDR61865.1"/>
    <property type="molecule type" value="Genomic_DNA"/>
</dbReference>
<keyword evidence="1" id="KW-1133">Transmembrane helix</keyword>
<evidence type="ECO:0000313" key="2">
    <source>
        <dbReference type="EMBL" id="SDR61865.1"/>
    </source>
</evidence>
<name>A0A1H1KJC0_9BURK</name>
<keyword evidence="3" id="KW-1185">Reference proteome</keyword>